<evidence type="ECO:0000313" key="3">
    <source>
        <dbReference type="EMBL" id="RUO81195.1"/>
    </source>
</evidence>
<dbReference type="RefSeq" id="WP_126840542.1">
    <property type="nucleotide sequence ID" value="NZ_PIQH01000001.1"/>
</dbReference>
<dbReference type="InterPro" id="IPR011234">
    <property type="entry name" value="Fumarylacetoacetase-like_C"/>
</dbReference>
<organism evidence="3 4">
    <name type="scientific">Idiomarina tyrosinivorans</name>
    <dbReference type="NCBI Taxonomy" id="1445662"/>
    <lineage>
        <taxon>Bacteria</taxon>
        <taxon>Pseudomonadati</taxon>
        <taxon>Pseudomonadota</taxon>
        <taxon>Gammaproteobacteria</taxon>
        <taxon>Alteromonadales</taxon>
        <taxon>Idiomarinaceae</taxon>
        <taxon>Idiomarina</taxon>
    </lineage>
</organism>
<feature type="domain" description="Fumarylacetoacetase N-terminal" evidence="2">
    <location>
        <begin position="1"/>
        <end position="78"/>
    </location>
</feature>
<accession>A0A432ZTD3</accession>
<gene>
    <name evidence="3" type="ORF">CWI84_00020</name>
</gene>
<reference evidence="3 4" key="1">
    <citation type="journal article" date="2011" name="Front. Microbiol.">
        <title>Genomic signatures of strain selection and enhancement in Bacillus atrophaeus var. globigii, a historical biowarfare simulant.</title>
        <authorList>
            <person name="Gibbons H.S."/>
            <person name="Broomall S.M."/>
            <person name="McNew L.A."/>
            <person name="Daligault H."/>
            <person name="Chapman C."/>
            <person name="Bruce D."/>
            <person name="Karavis M."/>
            <person name="Krepps M."/>
            <person name="McGregor P.A."/>
            <person name="Hong C."/>
            <person name="Park K.H."/>
            <person name="Akmal A."/>
            <person name="Feldman A."/>
            <person name="Lin J.S."/>
            <person name="Chang W.E."/>
            <person name="Higgs B.W."/>
            <person name="Demirev P."/>
            <person name="Lindquist J."/>
            <person name="Liem A."/>
            <person name="Fochler E."/>
            <person name="Read T.D."/>
            <person name="Tapia R."/>
            <person name="Johnson S."/>
            <person name="Bishop-Lilly K.A."/>
            <person name="Detter C."/>
            <person name="Han C."/>
            <person name="Sozhamannan S."/>
            <person name="Rosenzweig C.N."/>
            <person name="Skowronski E.W."/>
        </authorList>
    </citation>
    <scope>NUCLEOTIDE SEQUENCE [LARGE SCALE GENOMIC DNA]</scope>
    <source>
        <strain evidence="3 4">CC-PW-9</strain>
    </source>
</reference>
<feature type="domain" description="Fumarylacetoacetase-like C-terminal" evidence="1">
    <location>
        <begin position="82"/>
        <end position="319"/>
    </location>
</feature>
<dbReference type="InterPro" id="IPR036663">
    <property type="entry name" value="Fumarylacetoacetase_C_sf"/>
</dbReference>
<dbReference type="OrthoDB" id="9775905at2"/>
<dbReference type="Gene3D" id="3.90.850.10">
    <property type="entry name" value="Fumarylacetoacetase-like, C-terminal domain"/>
    <property type="match status" value="1"/>
</dbReference>
<dbReference type="EMBL" id="PIQH01000001">
    <property type="protein sequence ID" value="RUO81195.1"/>
    <property type="molecule type" value="Genomic_DNA"/>
</dbReference>
<name>A0A432ZTD3_9GAMM</name>
<dbReference type="PANTHER" id="PTHR43211">
    <property type="entry name" value="FUMARYLACETOACETATE HYDROLASE"/>
    <property type="match status" value="1"/>
</dbReference>
<dbReference type="SUPFAM" id="SSF56529">
    <property type="entry name" value="FAH"/>
    <property type="match status" value="1"/>
</dbReference>
<dbReference type="PANTHER" id="PTHR43211:SF1">
    <property type="entry name" value="BLL6422 PROTEIN"/>
    <property type="match status" value="1"/>
</dbReference>
<proteinExistence type="predicted"/>
<keyword evidence="4" id="KW-1185">Reference proteome</keyword>
<dbReference type="Proteomes" id="UP000287996">
    <property type="component" value="Unassembled WGS sequence"/>
</dbReference>
<evidence type="ECO:0000259" key="2">
    <source>
        <dbReference type="Pfam" id="PF18288"/>
    </source>
</evidence>
<dbReference type="AlphaFoldDB" id="A0A432ZTD3"/>
<comment type="caution">
    <text evidence="3">The sequence shown here is derived from an EMBL/GenBank/DDBJ whole genome shotgun (WGS) entry which is preliminary data.</text>
</comment>
<dbReference type="InterPro" id="IPR041072">
    <property type="entry name" value="FAA_hydro_N"/>
</dbReference>
<dbReference type="Pfam" id="PF18288">
    <property type="entry name" value="FAA_hydro_N_2"/>
    <property type="match status" value="1"/>
</dbReference>
<sequence>MKLATYRNGTRDGQLMVVSRDLRKAVAVPAIASCMQEVLDDWDGCAPQLEKVYNQLNDGAVNDAVAFDETLCESPLPRAYQWADGSAYVNHVELVRKARGAEMPPSFWEDPLMYQGGSDDFLGPRDDIEMGSTDWGIDFEGEIAVITDDVPMGIDAKSAGQHIRLLMLVNDVSLRGLIPGELGKGFGFFQSKPSSAFSPVAVTPDELGAAWQDNKVHLPLLSEYNNKAFGKPNAGEDMTFDFGQLVAHAAKTRHLGAGAIIGSGTVSNKQGTEHGTSIAEGGVGYSCIAEVRMIETIRDGKPTTQFMQFGDRIRIEMKDADGQSIFGAIDQSVVKYDGPQS</sequence>
<evidence type="ECO:0000313" key="4">
    <source>
        <dbReference type="Proteomes" id="UP000287996"/>
    </source>
</evidence>
<dbReference type="Pfam" id="PF01557">
    <property type="entry name" value="FAA_hydrolase"/>
    <property type="match status" value="1"/>
</dbReference>
<evidence type="ECO:0000259" key="1">
    <source>
        <dbReference type="Pfam" id="PF01557"/>
    </source>
</evidence>
<protein>
    <submittedName>
        <fullName evidence="3">2-keto-4-pentenoate hydratase</fullName>
    </submittedName>
</protein>
<dbReference type="GO" id="GO:0003824">
    <property type="term" value="F:catalytic activity"/>
    <property type="evidence" value="ECO:0007669"/>
    <property type="project" value="InterPro"/>
</dbReference>